<evidence type="ECO:0000313" key="3">
    <source>
        <dbReference type="Proteomes" id="UP001646141"/>
    </source>
</evidence>
<dbReference type="Gene3D" id="2.60.40.740">
    <property type="match status" value="2"/>
</dbReference>
<keyword evidence="3" id="KW-1185">Reference proteome</keyword>
<dbReference type="Pfam" id="PF17998">
    <property type="entry name" value="AgI_II_C2"/>
    <property type="match status" value="2"/>
</dbReference>
<gene>
    <name evidence="2" type="ORF">D3226_10360</name>
</gene>
<comment type="caution">
    <text evidence="2">The sequence shown here is derived from an EMBL/GenBank/DDBJ whole genome shotgun (WGS) entry which is preliminary data.</text>
</comment>
<proteinExistence type="predicted"/>
<feature type="domain" description="Adhesin isopeptide-forming adherence" evidence="1">
    <location>
        <begin position="870"/>
        <end position="983"/>
    </location>
</feature>
<protein>
    <recommendedName>
        <fullName evidence="1">Adhesin isopeptide-forming adherence domain-containing protein</fullName>
    </recommendedName>
</protein>
<accession>A0ABS1SQC6</accession>
<evidence type="ECO:0000313" key="2">
    <source>
        <dbReference type="EMBL" id="MBL3690360.1"/>
    </source>
</evidence>
<organism evidence="2 3">
    <name type="scientific">Leucobacter chromiireducens subsp. chromiireducens</name>
    <dbReference type="NCBI Taxonomy" id="660067"/>
    <lineage>
        <taxon>Bacteria</taxon>
        <taxon>Bacillati</taxon>
        <taxon>Actinomycetota</taxon>
        <taxon>Actinomycetes</taxon>
        <taxon>Micrococcales</taxon>
        <taxon>Microbacteriaceae</taxon>
        <taxon>Leucobacter</taxon>
    </lineage>
</organism>
<dbReference type="NCBIfam" id="TIGR04228">
    <property type="entry name" value="isopep_sspB_C2"/>
    <property type="match status" value="1"/>
</dbReference>
<sequence>MRPLKWHFLRHCAHTRFLMVWAPVDRRIWPQQCQEGPFMTQNKINGVPSKRAAVSKPATKVGAIALTVLVLGGGLNAQAAFATGGGGGGVPGSGHGNSGAWDLYNMQYDYLDNGQPSQGTMQNSTEWFIANYGGPGGQEDPAEGMGAKMQIRAACQIALDRAEARGGNQGKSRVVGIMWAGSSTNAWASFSSADKSFFQERWDQAVVGAGFPGVYTQAAPFMQKYWPEALAGGGASPSAVCIALNQDEPPQSYNLSVTTDKNADFTMSGGTQAVADTIHASNGGSSIKENIEAQVILHWDGVEGNARTVAKTTQISNQGDTKSPSFTPADFGWSSWPQGTFWFDVIVNKQGMMAGAVNTPDRDPRETWKLNPVKPGKDLWAADMSRNLTDQDVLASGMMHNAVITAQPNGYASAMTITDEVQTDKVWIGAKGKDVATAAYLLDPEGKKVTGAKIQIGRTGGKVTISGTVTGIPDKFQNRDYKLVVPTYVQPTKADYTIQDKSHVCYTTTGKDCIDGPTEKTRKVTPTPDKVWVLDENGALTARDPDWTNQAGADEKVFLQGDAVSAVVNGKVKGKMPSNLDNYQIIDDWTKAAKYVDFSDSKKVNVFYETAPGSAKFDKVTDQFDIKVAGTKTTATAKTAFLSKTKNLSGDRAVKLVISGEFSTDYDTQGETVVLHNNGSEIWNNEEVPTNEPPVYTWTPDPNKQVLGSAEENGDHAHDDINGMNVWPGQKLEYSLGIDLRIPSNTARGVKSLAVMDVFDAKFTPDKGSVEFWDSRDPKNPKPLPRSAYKLTWDDAGHSWTATFTDKWLADNLGPNSEWLKKGWLTARFTGTVKKDAAPGSTVKNQGFEILNGVKTATEIPEVNIPNPKPDKEDLNTDLVDIDKKVVVKGDTILYRLTLDAMPSTDKLAYKVHKLGMTDDFDEEFLSLNAEDIRVTNKATGEDVTAKFNIQVKDGVAYVFAKQVDSENPNGDLIKGDPQPADLGK</sequence>
<evidence type="ECO:0000259" key="1">
    <source>
        <dbReference type="Pfam" id="PF17998"/>
    </source>
</evidence>
<reference evidence="2 3" key="1">
    <citation type="submission" date="2018-09" db="EMBL/GenBank/DDBJ databases">
        <title>Comparative genomics of Leucobacter spp.</title>
        <authorList>
            <person name="Reis A.C."/>
            <person name="Kolvenbach B.A."/>
            <person name="Corvini P.F.X."/>
            <person name="Nunes O.C."/>
        </authorList>
    </citation>
    <scope>NUCLEOTIDE SEQUENCE [LARGE SCALE GENOMIC DNA]</scope>
    <source>
        <strain evidence="2 3">L-1</strain>
    </source>
</reference>
<name>A0ABS1SQC6_9MICO</name>
<feature type="domain" description="Adhesin isopeptide-forming adherence" evidence="1">
    <location>
        <begin position="713"/>
        <end position="859"/>
    </location>
</feature>
<dbReference type="InterPro" id="IPR026345">
    <property type="entry name" value="Adh_isopep-form_adh_dom"/>
</dbReference>
<dbReference type="EMBL" id="QYAD01000003">
    <property type="protein sequence ID" value="MBL3690360.1"/>
    <property type="molecule type" value="Genomic_DNA"/>
</dbReference>
<dbReference type="Proteomes" id="UP001646141">
    <property type="component" value="Unassembled WGS sequence"/>
</dbReference>